<evidence type="ECO:0000313" key="2">
    <source>
        <dbReference type="EMBL" id="CAE0683975.1"/>
    </source>
</evidence>
<proteinExistence type="predicted"/>
<feature type="transmembrane region" description="Helical" evidence="1">
    <location>
        <begin position="209"/>
        <end position="229"/>
    </location>
</feature>
<gene>
    <name evidence="2" type="ORF">LGLO00237_LOCUS35763</name>
</gene>
<keyword evidence="1" id="KW-1133">Transmembrane helix</keyword>
<dbReference type="PANTHER" id="PTHR34368">
    <property type="entry name" value="OS01G0962200 PROTEIN"/>
    <property type="match status" value="1"/>
</dbReference>
<feature type="transmembrane region" description="Helical" evidence="1">
    <location>
        <begin position="134"/>
        <end position="152"/>
    </location>
</feature>
<accession>A0A7S3ZI92</accession>
<feature type="transmembrane region" description="Helical" evidence="1">
    <location>
        <begin position="102"/>
        <end position="122"/>
    </location>
</feature>
<dbReference type="AlphaFoldDB" id="A0A7S3ZI92"/>
<reference evidence="2" key="1">
    <citation type="submission" date="2021-01" db="EMBL/GenBank/DDBJ databases">
        <authorList>
            <person name="Corre E."/>
            <person name="Pelletier E."/>
            <person name="Niang G."/>
            <person name="Scheremetjew M."/>
            <person name="Finn R."/>
            <person name="Kale V."/>
            <person name="Holt S."/>
            <person name="Cochrane G."/>
            <person name="Meng A."/>
            <person name="Brown T."/>
            <person name="Cohen L."/>
        </authorList>
    </citation>
    <scope>NUCLEOTIDE SEQUENCE</scope>
    <source>
        <strain evidence="2">CCCM811</strain>
    </source>
</reference>
<feature type="transmembrane region" description="Helical" evidence="1">
    <location>
        <begin position="52"/>
        <end position="70"/>
    </location>
</feature>
<keyword evidence="1" id="KW-0812">Transmembrane</keyword>
<protein>
    <recommendedName>
        <fullName evidence="3">Alkaline phytoceramidase</fullName>
    </recommendedName>
</protein>
<sequence>MDDKGQEDIKMGIMRQFKKFPITPLVVIFGCLGAFVSYALSNPNQVGTEAKVIVMLMALVSLLMYLFLAVPPVSQDLGYHNFADKRCLCCGVPNTLDVASNIPFAIVGLVALSLQLTGHFVIDGRREVQIAWGFLWVSIIAIGFGSAYYHWAPTNATLVWDRLPMTFAFTGLTALLMQENAGVGLISLPILVGIGVWSVWYWAKTDDLRPYFFVQGFPMLTLPFFLYLFPSKYDQRDYYLFALAWYAIARVTEVNDRKIFTMSGRLFSGHTLKHLAAAVALCMIPRMLSLRKEQE</sequence>
<dbReference type="EMBL" id="HBIV01052134">
    <property type="protein sequence ID" value="CAE0683975.1"/>
    <property type="molecule type" value="Transcribed_RNA"/>
</dbReference>
<dbReference type="PROSITE" id="PS51257">
    <property type="entry name" value="PROKAR_LIPOPROTEIN"/>
    <property type="match status" value="1"/>
</dbReference>
<name>A0A7S3ZI92_9EUKA</name>
<feature type="transmembrane region" description="Helical" evidence="1">
    <location>
        <begin position="183"/>
        <end position="203"/>
    </location>
</feature>
<feature type="transmembrane region" description="Helical" evidence="1">
    <location>
        <begin position="20"/>
        <end position="40"/>
    </location>
</feature>
<evidence type="ECO:0000256" key="1">
    <source>
        <dbReference type="SAM" id="Phobius"/>
    </source>
</evidence>
<evidence type="ECO:0008006" key="3">
    <source>
        <dbReference type="Google" id="ProtNLM"/>
    </source>
</evidence>
<organism evidence="2">
    <name type="scientific">Lotharella globosa</name>
    <dbReference type="NCBI Taxonomy" id="91324"/>
    <lineage>
        <taxon>Eukaryota</taxon>
        <taxon>Sar</taxon>
        <taxon>Rhizaria</taxon>
        <taxon>Cercozoa</taxon>
        <taxon>Chlorarachniophyceae</taxon>
        <taxon>Lotharella</taxon>
    </lineage>
</organism>
<dbReference type="PANTHER" id="PTHR34368:SF1">
    <property type="entry name" value="OS01G0962200 PROTEIN"/>
    <property type="match status" value="1"/>
</dbReference>
<keyword evidence="1" id="KW-0472">Membrane</keyword>